<dbReference type="Pfam" id="PF00730">
    <property type="entry name" value="HhH-GPD"/>
    <property type="match status" value="1"/>
</dbReference>
<dbReference type="InterPro" id="IPR011257">
    <property type="entry name" value="DNA_glycosylase"/>
</dbReference>
<dbReference type="EC" id="4.2.99.18" evidence="10"/>
<dbReference type="InterPro" id="IPR000445">
    <property type="entry name" value="HhH_motif"/>
</dbReference>
<evidence type="ECO:0000256" key="5">
    <source>
        <dbReference type="ARBA" id="ARBA00022801"/>
    </source>
</evidence>
<dbReference type="Gene3D" id="1.10.340.30">
    <property type="entry name" value="Hypothetical protein, domain 2"/>
    <property type="match status" value="1"/>
</dbReference>
<feature type="binding site" evidence="10">
    <location>
        <position position="208"/>
    </location>
    <ligand>
        <name>[4Fe-4S] cluster</name>
        <dbReference type="ChEBI" id="CHEBI:49883"/>
    </ligand>
</feature>
<dbReference type="Proteomes" id="UP001600894">
    <property type="component" value="Unassembled WGS sequence"/>
</dbReference>
<dbReference type="PROSITE" id="PS00764">
    <property type="entry name" value="ENDONUCLEASE_III_1"/>
    <property type="match status" value="1"/>
</dbReference>
<dbReference type="CDD" id="cd00056">
    <property type="entry name" value="ENDO3c"/>
    <property type="match status" value="1"/>
</dbReference>
<accession>A0ABQ0AU54</accession>
<organism evidence="13 14">
    <name type="scientific">Enterocloster alcoholdehydrogenati</name>
    <dbReference type="NCBI Taxonomy" id="2547410"/>
    <lineage>
        <taxon>Bacteria</taxon>
        <taxon>Bacillati</taxon>
        <taxon>Bacillota</taxon>
        <taxon>Clostridia</taxon>
        <taxon>Lachnospirales</taxon>
        <taxon>Lachnospiraceae</taxon>
        <taxon>Enterocloster</taxon>
    </lineage>
</organism>
<keyword evidence="7 10" id="KW-0411">Iron-sulfur</keyword>
<evidence type="ECO:0000313" key="14">
    <source>
        <dbReference type="Proteomes" id="UP001600894"/>
    </source>
</evidence>
<dbReference type="PANTHER" id="PTHR10359">
    <property type="entry name" value="A/G-SPECIFIC ADENINE GLYCOSYLASE/ENDONUCLEASE III"/>
    <property type="match status" value="1"/>
</dbReference>
<sequence>MPRMKKETKAARSRRVEQILEALDREYGTELVCYLNHETPWQLLIAVILSAQCTDARVNIVTADLFQKYPTLEDFAAADVKEMEQDIRSIGFFHNKAKNIILCAKALVERFAGQVPSSLEDLTSLAGVGRKTANVIRGNIYHEPSIVVDTHVKRISRKLGLTAEEDPEKVEYDLMKVLPKERWILWNIHIITLGRTICTARNPRCGDCFLKEYCPACEEPALFAGKRTVSAENKINGKQMLSRNKKCDGQDGLKNGGKER</sequence>
<keyword evidence="3 10" id="KW-0479">Metal-binding</keyword>
<gene>
    <name evidence="10 13" type="primary">nth</name>
    <name evidence="13" type="ORF">F130042H8_06150</name>
</gene>
<keyword evidence="9 10" id="KW-0326">Glycosidase</keyword>
<evidence type="ECO:0000256" key="3">
    <source>
        <dbReference type="ARBA" id="ARBA00022723"/>
    </source>
</evidence>
<feature type="region of interest" description="Disordered" evidence="11">
    <location>
        <begin position="234"/>
        <end position="260"/>
    </location>
</feature>
<comment type="catalytic activity">
    <reaction evidence="10">
        <text>2'-deoxyribonucleotide-(2'-deoxyribose 5'-phosphate)-2'-deoxyribonucleotide-DNA = a 3'-end 2'-deoxyribonucleotide-(2,3-dehydro-2,3-deoxyribose 5'-phosphate)-DNA + a 5'-end 5'-phospho-2'-deoxyribonucleoside-DNA + H(+)</text>
        <dbReference type="Rhea" id="RHEA:66592"/>
        <dbReference type="Rhea" id="RHEA-COMP:13180"/>
        <dbReference type="Rhea" id="RHEA-COMP:16897"/>
        <dbReference type="Rhea" id="RHEA-COMP:17067"/>
        <dbReference type="ChEBI" id="CHEBI:15378"/>
        <dbReference type="ChEBI" id="CHEBI:136412"/>
        <dbReference type="ChEBI" id="CHEBI:157695"/>
        <dbReference type="ChEBI" id="CHEBI:167181"/>
        <dbReference type="EC" id="4.2.99.18"/>
    </reaction>
</comment>
<keyword evidence="5 10" id="KW-0378">Hydrolase</keyword>
<feature type="binding site" evidence="10">
    <location>
        <position position="214"/>
    </location>
    <ligand>
        <name>[4Fe-4S] cluster</name>
        <dbReference type="ChEBI" id="CHEBI:49883"/>
    </ligand>
</feature>
<keyword evidence="2 10" id="KW-0004">4Fe-4S</keyword>
<dbReference type="Gene3D" id="1.10.1670.10">
    <property type="entry name" value="Helix-hairpin-Helix base-excision DNA repair enzymes (C-terminal)"/>
    <property type="match status" value="1"/>
</dbReference>
<dbReference type="GO" id="GO:0004519">
    <property type="term" value="F:endonuclease activity"/>
    <property type="evidence" value="ECO:0007669"/>
    <property type="project" value="UniProtKB-KW"/>
</dbReference>
<comment type="function">
    <text evidence="10">DNA repair enzyme that has both DNA N-glycosylase activity and AP-lyase activity. The DNA N-glycosylase activity releases various damaged pyrimidines from DNA by cleaving the N-glycosidic bond, leaving an AP (apurinic/apyrimidinic) site. The AP-lyase activity cleaves the phosphodiester bond 3' to the AP site by a beta-elimination, leaving a 3'-terminal unsaturated sugar and a product with a terminal 5'-phosphate.</text>
</comment>
<name>A0ABQ0AU54_9FIRM</name>
<keyword evidence="6 10" id="KW-0408">Iron</keyword>
<protein>
    <recommendedName>
        <fullName evidence="10">Endonuclease III</fullName>
        <ecNumber evidence="10">4.2.99.18</ecNumber>
    </recommendedName>
    <alternativeName>
        <fullName evidence="10">DNA-(apurinic or apyrimidinic site) lyase</fullName>
    </alternativeName>
</protein>
<dbReference type="RefSeq" id="WP_243176201.1">
    <property type="nucleotide sequence ID" value="NZ_BAABXL010000001.1"/>
</dbReference>
<dbReference type="Pfam" id="PF00633">
    <property type="entry name" value="HHH"/>
    <property type="match status" value="1"/>
</dbReference>
<comment type="cofactor">
    <cofactor evidence="10">
        <name>[4Fe-4S] cluster</name>
        <dbReference type="ChEBI" id="CHEBI:49883"/>
    </cofactor>
    <text evidence="10">Binds 1 [4Fe-4S] cluster.</text>
</comment>
<feature type="binding site" evidence="10">
    <location>
        <position position="205"/>
    </location>
    <ligand>
        <name>[4Fe-4S] cluster</name>
        <dbReference type="ChEBI" id="CHEBI:49883"/>
    </ligand>
</feature>
<dbReference type="InterPro" id="IPR023170">
    <property type="entry name" value="HhH_base_excis_C"/>
</dbReference>
<reference evidence="13 14" key="1">
    <citation type="submission" date="2024-04" db="EMBL/GenBank/DDBJ databases">
        <title>Defined microbial consortia suppress multidrug-resistant proinflammatory Enterobacteriaceae via ecological control.</title>
        <authorList>
            <person name="Furuichi M."/>
            <person name="Kawaguchi T."/>
            <person name="Pust M."/>
            <person name="Yasuma K."/>
            <person name="Plichta D."/>
            <person name="Hasegawa N."/>
            <person name="Ohya T."/>
            <person name="Bhattarai S."/>
            <person name="Sasajima S."/>
            <person name="Aoto Y."/>
            <person name="Tuganbaev T."/>
            <person name="Yaginuma M."/>
            <person name="Ueda M."/>
            <person name="Okahashi N."/>
            <person name="Amafuji K."/>
            <person name="Kiridooshi Y."/>
            <person name="Sugita K."/>
            <person name="Strazar M."/>
            <person name="Skelly A."/>
            <person name="Suda W."/>
            <person name="Hattori M."/>
            <person name="Nakamoto N."/>
            <person name="Caballero S."/>
            <person name="Norman J."/>
            <person name="Olle B."/>
            <person name="Tanoue T."/>
            <person name="Arita M."/>
            <person name="Bucci V."/>
            <person name="Atarashi K."/>
            <person name="Xavier R."/>
            <person name="Honda K."/>
        </authorList>
    </citation>
    <scope>NUCLEOTIDE SEQUENCE [LARGE SCALE GENOMIC DNA]</scope>
    <source>
        <strain evidence="14">f13</strain>
    </source>
</reference>
<dbReference type="SMART" id="SM00525">
    <property type="entry name" value="FES"/>
    <property type="match status" value="1"/>
</dbReference>
<evidence type="ECO:0000259" key="12">
    <source>
        <dbReference type="SMART" id="SM00478"/>
    </source>
</evidence>
<dbReference type="SUPFAM" id="SSF48150">
    <property type="entry name" value="DNA-glycosylase"/>
    <property type="match status" value="1"/>
</dbReference>
<evidence type="ECO:0000256" key="10">
    <source>
        <dbReference type="HAMAP-Rule" id="MF_00942"/>
    </source>
</evidence>
<dbReference type="Pfam" id="PF10576">
    <property type="entry name" value="EndIII_4Fe-2S"/>
    <property type="match status" value="1"/>
</dbReference>
<evidence type="ECO:0000256" key="2">
    <source>
        <dbReference type="ARBA" id="ARBA00022485"/>
    </source>
</evidence>
<dbReference type="InterPro" id="IPR003265">
    <property type="entry name" value="HhH-GPD_domain"/>
</dbReference>
<dbReference type="SMART" id="SM00478">
    <property type="entry name" value="ENDO3c"/>
    <property type="match status" value="1"/>
</dbReference>
<dbReference type="InterPro" id="IPR004035">
    <property type="entry name" value="Endouclease-III_FeS-bd_BS"/>
</dbReference>
<evidence type="ECO:0000256" key="1">
    <source>
        <dbReference type="ARBA" id="ARBA00008343"/>
    </source>
</evidence>
<keyword evidence="4 10" id="KW-0227">DNA damage</keyword>
<keyword evidence="8 10" id="KW-0234">DNA repair</keyword>
<dbReference type="EMBL" id="BAABXL010000001">
    <property type="protein sequence ID" value="GAA6267555.1"/>
    <property type="molecule type" value="Genomic_DNA"/>
</dbReference>
<keyword evidence="13" id="KW-0255">Endonuclease</keyword>
<keyword evidence="10" id="KW-0238">DNA-binding</keyword>
<evidence type="ECO:0000256" key="7">
    <source>
        <dbReference type="ARBA" id="ARBA00023014"/>
    </source>
</evidence>
<feature type="binding site" evidence="10">
    <location>
        <position position="198"/>
    </location>
    <ligand>
        <name>[4Fe-4S] cluster</name>
        <dbReference type="ChEBI" id="CHEBI:49883"/>
    </ligand>
</feature>
<feature type="domain" description="HhH-GPD" evidence="12">
    <location>
        <begin position="49"/>
        <end position="196"/>
    </location>
</feature>
<keyword evidence="10" id="KW-0456">Lyase</keyword>
<evidence type="ECO:0000256" key="8">
    <source>
        <dbReference type="ARBA" id="ARBA00023204"/>
    </source>
</evidence>
<evidence type="ECO:0000256" key="11">
    <source>
        <dbReference type="SAM" id="MobiDB-lite"/>
    </source>
</evidence>
<dbReference type="HAMAP" id="MF_00942">
    <property type="entry name" value="Nth"/>
    <property type="match status" value="1"/>
</dbReference>
<comment type="similarity">
    <text evidence="1 10">Belongs to the Nth/MutY family.</text>
</comment>
<dbReference type="InterPro" id="IPR005759">
    <property type="entry name" value="Nth"/>
</dbReference>
<dbReference type="NCBIfam" id="TIGR01083">
    <property type="entry name" value="nth"/>
    <property type="match status" value="1"/>
</dbReference>
<keyword evidence="14" id="KW-1185">Reference proteome</keyword>
<evidence type="ECO:0000256" key="6">
    <source>
        <dbReference type="ARBA" id="ARBA00023004"/>
    </source>
</evidence>
<dbReference type="InterPro" id="IPR003651">
    <property type="entry name" value="Endonuclease3_FeS-loop_motif"/>
</dbReference>
<keyword evidence="13" id="KW-0540">Nuclease</keyword>
<comment type="caution">
    <text evidence="13">The sequence shown here is derived from an EMBL/GenBank/DDBJ whole genome shotgun (WGS) entry which is preliminary data.</text>
</comment>
<evidence type="ECO:0000313" key="13">
    <source>
        <dbReference type="EMBL" id="GAA6267555.1"/>
    </source>
</evidence>
<dbReference type="PANTHER" id="PTHR10359:SF18">
    <property type="entry name" value="ENDONUCLEASE III"/>
    <property type="match status" value="1"/>
</dbReference>
<evidence type="ECO:0000256" key="9">
    <source>
        <dbReference type="ARBA" id="ARBA00023295"/>
    </source>
</evidence>
<feature type="compositionally biased region" description="Basic and acidic residues" evidence="11">
    <location>
        <begin position="245"/>
        <end position="260"/>
    </location>
</feature>
<evidence type="ECO:0000256" key="4">
    <source>
        <dbReference type="ARBA" id="ARBA00022763"/>
    </source>
</evidence>
<proteinExistence type="inferred from homology"/>